<reference evidence="4" key="1">
    <citation type="journal article" date="2018" name="Front. Microbiol.">
        <title>Genome-Based Analysis Reveals the Taxonomy and Diversity of the Family Idiomarinaceae.</title>
        <authorList>
            <person name="Liu Y."/>
            <person name="Lai Q."/>
            <person name="Shao Z."/>
        </authorList>
    </citation>
    <scope>NUCLEOTIDE SEQUENCE [LARGE SCALE GENOMIC DNA]</scope>
    <source>
        <strain evidence="4">BH195</strain>
    </source>
</reference>
<dbReference type="Proteomes" id="UP000287198">
    <property type="component" value="Unassembled WGS sequence"/>
</dbReference>
<dbReference type="InterPro" id="IPR036188">
    <property type="entry name" value="FAD/NAD-bd_sf"/>
</dbReference>
<dbReference type="AlphaFoldDB" id="A0A432XWP0"/>
<dbReference type="PANTHER" id="PTHR13847:SF281">
    <property type="entry name" value="FAD DEPENDENT OXIDOREDUCTASE DOMAIN-CONTAINING PROTEIN"/>
    <property type="match status" value="1"/>
</dbReference>
<dbReference type="OrthoDB" id="311718at2"/>
<protein>
    <submittedName>
        <fullName evidence="3">FAD-binding oxidoreductase</fullName>
    </submittedName>
</protein>
<sequence>MYDPLVDNCPGPAQPHARSYWQATTQVDLPTPSAILPERADCIVIGSGYTGLNTALELAQRFDQHVTLVEANRIGWGCSTRNAGFAMPGTGRRGYADWQKYVGDEVTRAIQAEYQRAFEKLEHHLQQCPQQLQVQRGGYLKIAHQPSAVEALHSTYETLKKYEPDTRWLDADATQARIHSPQAHAAIHYPQSFGLNPLLLTASIARQASKAGVTLVENAPVQRWDQVGGAHRLHTGKGRICAPKVIIASNGYTPNHLHPSIHGRSLPVLSSVIVTRPLTADERQAIGVATTELVMDTRTLKYYYRLLPDGRLLFGGRGAIRGKDAQHPRYARHLLQALRGSFPALRQLTSEPADYYWSGWVSVALDDYPRIYSPAEGVYTSMGYCGAGVTFTQIAGQRLAELAMGEELPPLPFYQSPLPRFPLPHFRRLGQWAFYQLARWRSL</sequence>
<keyword evidence="4" id="KW-1185">Reference proteome</keyword>
<evidence type="ECO:0000259" key="2">
    <source>
        <dbReference type="Pfam" id="PF01266"/>
    </source>
</evidence>
<dbReference type="GO" id="GO:0005737">
    <property type="term" value="C:cytoplasm"/>
    <property type="evidence" value="ECO:0007669"/>
    <property type="project" value="TreeGrafter"/>
</dbReference>
<evidence type="ECO:0000313" key="3">
    <source>
        <dbReference type="EMBL" id="RUO53083.1"/>
    </source>
</evidence>
<dbReference type="PANTHER" id="PTHR13847">
    <property type="entry name" value="SARCOSINE DEHYDROGENASE-RELATED"/>
    <property type="match status" value="1"/>
</dbReference>
<dbReference type="InterPro" id="IPR006076">
    <property type="entry name" value="FAD-dep_OxRdtase"/>
</dbReference>
<evidence type="ECO:0000313" key="4">
    <source>
        <dbReference type="Proteomes" id="UP000287198"/>
    </source>
</evidence>
<accession>A0A432XWP0</accession>
<dbReference type="RefSeq" id="WP_126763789.1">
    <property type="nucleotide sequence ID" value="NZ_JBHLTZ010000012.1"/>
</dbReference>
<keyword evidence="1" id="KW-0560">Oxidoreductase</keyword>
<dbReference type="Gene3D" id="3.30.9.10">
    <property type="entry name" value="D-Amino Acid Oxidase, subunit A, domain 2"/>
    <property type="match status" value="1"/>
</dbReference>
<evidence type="ECO:0000256" key="1">
    <source>
        <dbReference type="ARBA" id="ARBA00023002"/>
    </source>
</evidence>
<feature type="domain" description="FAD dependent oxidoreductase" evidence="2">
    <location>
        <begin position="41"/>
        <end position="402"/>
    </location>
</feature>
<dbReference type="Pfam" id="PF01266">
    <property type="entry name" value="DAO"/>
    <property type="match status" value="1"/>
</dbReference>
<organism evidence="3 4">
    <name type="scientific">Pseudidiomarina halophila</name>
    <dbReference type="NCBI Taxonomy" id="1449799"/>
    <lineage>
        <taxon>Bacteria</taxon>
        <taxon>Pseudomonadati</taxon>
        <taxon>Pseudomonadota</taxon>
        <taxon>Gammaproteobacteria</taxon>
        <taxon>Alteromonadales</taxon>
        <taxon>Idiomarinaceae</taxon>
        <taxon>Pseudidiomarina</taxon>
    </lineage>
</organism>
<dbReference type="Gene3D" id="3.50.50.60">
    <property type="entry name" value="FAD/NAD(P)-binding domain"/>
    <property type="match status" value="1"/>
</dbReference>
<name>A0A432XWP0_9GAMM</name>
<dbReference type="SUPFAM" id="SSF51905">
    <property type="entry name" value="FAD/NAD(P)-binding domain"/>
    <property type="match status" value="1"/>
</dbReference>
<proteinExistence type="predicted"/>
<dbReference type="GO" id="GO:0016491">
    <property type="term" value="F:oxidoreductase activity"/>
    <property type="evidence" value="ECO:0007669"/>
    <property type="project" value="UniProtKB-KW"/>
</dbReference>
<gene>
    <name evidence="3" type="ORF">CWI69_08655</name>
</gene>
<dbReference type="EMBL" id="PIPW01000002">
    <property type="protein sequence ID" value="RUO53083.1"/>
    <property type="molecule type" value="Genomic_DNA"/>
</dbReference>
<comment type="caution">
    <text evidence="3">The sequence shown here is derived from an EMBL/GenBank/DDBJ whole genome shotgun (WGS) entry which is preliminary data.</text>
</comment>